<evidence type="ECO:0000256" key="3">
    <source>
        <dbReference type="ARBA" id="ARBA00024293"/>
    </source>
</evidence>
<evidence type="ECO:0000256" key="1">
    <source>
        <dbReference type="ARBA" id="ARBA00007169"/>
    </source>
</evidence>
<sequence length="233" mass="25245">MPLRLFCFPHAGGGPTTYRHWHRALGPHVSVRPVHLPRCAGGAGFTDVDSLVAALDSELAEQLTAPHVFFGHSMGALVAYRLACRRRASGHPLPRALLLSGYAAPHLPAPLPPVDGLDDAALIAVLRAAGDVPAGLPDLPDFLDRYLPALRDDLRLCTAFRDPADPPLSCPAHVFGGDADPLVGERELHAWDRHTTRLSGVRMLAGDHFYLDHAPEQLFRVLRPLLRRYAAAG</sequence>
<dbReference type="PANTHER" id="PTHR11487:SF0">
    <property type="entry name" value="S-ACYL FATTY ACID SYNTHASE THIOESTERASE, MEDIUM CHAIN"/>
    <property type="match status" value="1"/>
</dbReference>
<organism evidence="5 6">
    <name type="scientific">Rhodococcus koreensis</name>
    <dbReference type="NCBI Taxonomy" id="99653"/>
    <lineage>
        <taxon>Bacteria</taxon>
        <taxon>Bacillati</taxon>
        <taxon>Actinomycetota</taxon>
        <taxon>Actinomycetes</taxon>
        <taxon>Mycobacteriales</taxon>
        <taxon>Nocardiaceae</taxon>
        <taxon>Rhodococcus</taxon>
    </lineage>
</organism>
<gene>
    <name evidence="5" type="ORF">SAMN04490239_1858</name>
</gene>
<dbReference type="InterPro" id="IPR029058">
    <property type="entry name" value="AB_hydrolase_fold"/>
</dbReference>
<evidence type="ECO:0000313" key="5">
    <source>
        <dbReference type="EMBL" id="SEB83680.1"/>
    </source>
</evidence>
<comment type="catalytic activity">
    <reaction evidence="3">
        <text>a fatty acyl-CoA + H2O = a fatty acid + CoA + H(+)</text>
        <dbReference type="Rhea" id="RHEA:16781"/>
        <dbReference type="ChEBI" id="CHEBI:15377"/>
        <dbReference type="ChEBI" id="CHEBI:15378"/>
        <dbReference type="ChEBI" id="CHEBI:28868"/>
        <dbReference type="ChEBI" id="CHEBI:57287"/>
        <dbReference type="ChEBI" id="CHEBI:77636"/>
    </reaction>
</comment>
<dbReference type="OrthoDB" id="8480037at2"/>
<dbReference type="Gene3D" id="3.40.50.1820">
    <property type="entry name" value="alpha/beta hydrolase"/>
    <property type="match status" value="1"/>
</dbReference>
<reference evidence="6" key="1">
    <citation type="submission" date="2016-10" db="EMBL/GenBank/DDBJ databases">
        <authorList>
            <person name="Varghese N."/>
            <person name="Submissions S."/>
        </authorList>
    </citation>
    <scope>NUCLEOTIDE SEQUENCE [LARGE SCALE GENOMIC DNA]</scope>
    <source>
        <strain evidence="6">DSM 44498</strain>
    </source>
</reference>
<protein>
    <recommendedName>
        <fullName evidence="2">Thioesterase TesA</fullName>
    </recommendedName>
</protein>
<dbReference type="PANTHER" id="PTHR11487">
    <property type="entry name" value="THIOESTERASE"/>
    <property type="match status" value="1"/>
</dbReference>
<keyword evidence="6" id="KW-1185">Reference proteome</keyword>
<dbReference type="GO" id="GO:0008610">
    <property type="term" value="P:lipid biosynthetic process"/>
    <property type="evidence" value="ECO:0007669"/>
    <property type="project" value="TreeGrafter"/>
</dbReference>
<proteinExistence type="inferred from homology"/>
<accession>A0A1H4MKN9</accession>
<comment type="similarity">
    <text evidence="1">Belongs to the thioesterase family.</text>
</comment>
<dbReference type="AlphaFoldDB" id="A0A1H4MKN9"/>
<dbReference type="SUPFAM" id="SSF53474">
    <property type="entry name" value="alpha/beta-Hydrolases"/>
    <property type="match status" value="1"/>
</dbReference>
<dbReference type="EMBL" id="FNSV01000005">
    <property type="protein sequence ID" value="SEB83680.1"/>
    <property type="molecule type" value="Genomic_DNA"/>
</dbReference>
<dbReference type="Pfam" id="PF00975">
    <property type="entry name" value="Thioesterase"/>
    <property type="match status" value="1"/>
</dbReference>
<dbReference type="InterPro" id="IPR001031">
    <property type="entry name" value="Thioesterase"/>
</dbReference>
<dbReference type="Proteomes" id="UP000183561">
    <property type="component" value="Unassembled WGS sequence"/>
</dbReference>
<dbReference type="RefSeq" id="WP_072942043.1">
    <property type="nucleotide sequence ID" value="NZ_FNSV01000005.1"/>
</dbReference>
<name>A0A1H4MKN9_9NOCA</name>
<evidence type="ECO:0000313" key="6">
    <source>
        <dbReference type="Proteomes" id="UP000183561"/>
    </source>
</evidence>
<evidence type="ECO:0000256" key="2">
    <source>
        <dbReference type="ARBA" id="ARBA00015007"/>
    </source>
</evidence>
<dbReference type="InterPro" id="IPR012223">
    <property type="entry name" value="TEII"/>
</dbReference>
<evidence type="ECO:0000259" key="4">
    <source>
        <dbReference type="Pfam" id="PF00975"/>
    </source>
</evidence>
<feature type="domain" description="Thioesterase" evidence="4">
    <location>
        <begin position="4"/>
        <end position="222"/>
    </location>
</feature>